<dbReference type="InterPro" id="IPR050113">
    <property type="entry name" value="Ub_conjugating_enzyme"/>
</dbReference>
<dbReference type="InterPro" id="IPR016135">
    <property type="entry name" value="UBQ-conjugating_enzyme/RWD"/>
</dbReference>
<evidence type="ECO:0000256" key="9">
    <source>
        <dbReference type="ARBA" id="ARBA00044092"/>
    </source>
</evidence>
<feature type="active site" description="Glycyl thioester intermediate" evidence="12">
    <location>
        <position position="128"/>
    </location>
</feature>
<evidence type="ECO:0000256" key="6">
    <source>
        <dbReference type="ARBA" id="ARBA00043698"/>
    </source>
</evidence>
<dbReference type="AlphaFoldDB" id="A0A8H7GMS1"/>
<dbReference type="GO" id="GO:0005524">
    <property type="term" value="F:ATP binding"/>
    <property type="evidence" value="ECO:0007669"/>
    <property type="project" value="UniProtKB-UniRule"/>
</dbReference>
<feature type="domain" description="UBC core" evidence="14">
    <location>
        <begin position="46"/>
        <end position="190"/>
    </location>
</feature>
<comment type="similarity">
    <text evidence="13">Belongs to the ubiquitin-conjugating enzyme family.</text>
</comment>
<evidence type="ECO:0000256" key="2">
    <source>
        <dbReference type="ARBA" id="ARBA00022679"/>
    </source>
</evidence>
<name>A0A8H7GMS1_9ASCO</name>
<proteinExistence type="inferred from homology"/>
<keyword evidence="3 13" id="KW-0547">Nucleotide-binding</keyword>
<evidence type="ECO:0000256" key="8">
    <source>
        <dbReference type="ARBA" id="ARBA00044084"/>
    </source>
</evidence>
<keyword evidence="2" id="KW-0808">Transferase</keyword>
<dbReference type="SUPFAM" id="SSF54495">
    <property type="entry name" value="UBC-like"/>
    <property type="match status" value="1"/>
</dbReference>
<evidence type="ECO:0000256" key="7">
    <source>
        <dbReference type="ARBA" id="ARBA00044047"/>
    </source>
</evidence>
<evidence type="ECO:0000256" key="5">
    <source>
        <dbReference type="ARBA" id="ARBA00022840"/>
    </source>
</evidence>
<dbReference type="EC" id="2.3.2.34" evidence="7"/>
<comment type="caution">
    <text evidence="15">The sequence shown here is derived from an EMBL/GenBank/DDBJ whole genome shotgun (WGS) entry which is preliminary data.</text>
</comment>
<dbReference type="SMART" id="SM00212">
    <property type="entry name" value="UBCc"/>
    <property type="match status" value="1"/>
</dbReference>
<sequence>MPNDTPDFDSKFPTQISTRAPKQRQQEKLADLAAQQTVGVHGKVSAAQIRLQKDITELELPRLISIHMPNPQDLFHFEIEICPVEGHYQGGRFHFKVDISDNYPIDPPRIKCLQKIYHPNIDLDGNVCLNILREDWSPVLSLNAVLLGLNFLFLELNPNDPLNKDAANTLVKSPNVFSRNVKLAMRGLIIDREEYDRVI</sequence>
<keyword evidence="16" id="KW-1185">Reference proteome</keyword>
<dbReference type="PANTHER" id="PTHR24067">
    <property type="entry name" value="UBIQUITIN-CONJUGATING ENZYME E2"/>
    <property type="match status" value="1"/>
</dbReference>
<dbReference type="PROSITE" id="PS00183">
    <property type="entry name" value="UBC_1"/>
    <property type="match status" value="1"/>
</dbReference>
<accession>A0A8H7GMS1</accession>
<keyword evidence="4 13" id="KW-0833">Ubl conjugation pathway</keyword>
<evidence type="ECO:0000256" key="13">
    <source>
        <dbReference type="RuleBase" id="RU362109"/>
    </source>
</evidence>
<evidence type="ECO:0000259" key="14">
    <source>
        <dbReference type="PROSITE" id="PS50127"/>
    </source>
</evidence>
<protein>
    <recommendedName>
        <fullName evidence="9">NEDD8-conjugating enzyme UBC12</fullName>
        <ecNumber evidence="7">2.3.2.34</ecNumber>
    </recommendedName>
    <alternativeName>
        <fullName evidence="8">NEDD8-conjugating enzyme Ubc12</fullName>
    </alternativeName>
    <alternativeName>
        <fullName evidence="10">RUB1-conjugating enzyme</fullName>
    </alternativeName>
    <alternativeName>
        <fullName evidence="11">Ubiquitin carrier protein 12</fullName>
    </alternativeName>
</protein>
<evidence type="ECO:0000256" key="4">
    <source>
        <dbReference type="ARBA" id="ARBA00022786"/>
    </source>
</evidence>
<evidence type="ECO:0000256" key="11">
    <source>
        <dbReference type="ARBA" id="ARBA00044315"/>
    </source>
</evidence>
<dbReference type="Proteomes" id="UP000649328">
    <property type="component" value="Unassembled WGS sequence"/>
</dbReference>
<comment type="pathway">
    <text evidence="1">Protein modification; protein neddylation.</text>
</comment>
<dbReference type="InterPro" id="IPR023313">
    <property type="entry name" value="UBQ-conjugating_AS"/>
</dbReference>
<dbReference type="GO" id="GO:0061654">
    <property type="term" value="F:NEDD8 conjugating enzyme activity"/>
    <property type="evidence" value="ECO:0007669"/>
    <property type="project" value="UniProtKB-EC"/>
</dbReference>
<dbReference type="FunFam" id="3.10.110.10:FF:000005">
    <property type="entry name" value="NEDD8-conjugating enzyme Ubc12"/>
    <property type="match status" value="1"/>
</dbReference>
<organism evidence="15 16">
    <name type="scientific">Metschnikowia pulcherrima</name>
    <dbReference type="NCBI Taxonomy" id="27326"/>
    <lineage>
        <taxon>Eukaryota</taxon>
        <taxon>Fungi</taxon>
        <taxon>Dikarya</taxon>
        <taxon>Ascomycota</taxon>
        <taxon>Saccharomycotina</taxon>
        <taxon>Pichiomycetes</taxon>
        <taxon>Metschnikowiaceae</taxon>
        <taxon>Metschnikowia</taxon>
    </lineage>
</organism>
<evidence type="ECO:0000256" key="10">
    <source>
        <dbReference type="ARBA" id="ARBA00044279"/>
    </source>
</evidence>
<reference evidence="15" key="1">
    <citation type="submission" date="2020-10" db="EMBL/GenBank/DDBJ databases">
        <title>The Whole-Genome Sequence of Metschnikowia persimmonesis, a Novel Endophytic Yeast Species Isolated from Medicinal Plant Diospyros kaki Thumb.</title>
        <authorList>
            <person name="Rahmat E."/>
            <person name="Kang Y."/>
        </authorList>
    </citation>
    <scope>NUCLEOTIDE SEQUENCE</scope>
    <source>
        <strain evidence="15">KIOM G15050</strain>
    </source>
</reference>
<evidence type="ECO:0000256" key="12">
    <source>
        <dbReference type="PROSITE-ProRule" id="PRU10133"/>
    </source>
</evidence>
<dbReference type="Pfam" id="PF00179">
    <property type="entry name" value="UQ_con"/>
    <property type="match status" value="1"/>
</dbReference>
<dbReference type="OrthoDB" id="10249039at2759"/>
<dbReference type="InterPro" id="IPR000608">
    <property type="entry name" value="UBC"/>
</dbReference>
<dbReference type="Gene3D" id="3.10.110.10">
    <property type="entry name" value="Ubiquitin Conjugating Enzyme"/>
    <property type="match status" value="1"/>
</dbReference>
<gene>
    <name evidence="15" type="ORF">HF325_005294</name>
</gene>
<keyword evidence="5 13" id="KW-0067">ATP-binding</keyword>
<evidence type="ECO:0000313" key="16">
    <source>
        <dbReference type="Proteomes" id="UP000649328"/>
    </source>
</evidence>
<evidence type="ECO:0000256" key="1">
    <source>
        <dbReference type="ARBA" id="ARBA00005032"/>
    </source>
</evidence>
<comment type="catalytic activity">
    <reaction evidence="6">
        <text>[E1 NEDD8-activating enzyme]-S-[NEDD8 protein]-yl-L-cysteine + [E2 NEDD8-conjugating enzyme]-L-cysteine = [E1 NEDD8-activating enzyme]-L-cysteine + [E2 NEDD8-conjugating enzyme]-S-[NEDD8-protein]-yl-L-cysteine.</text>
        <dbReference type="EC" id="2.3.2.34"/>
    </reaction>
</comment>
<evidence type="ECO:0000313" key="15">
    <source>
        <dbReference type="EMBL" id="KAF8000365.1"/>
    </source>
</evidence>
<evidence type="ECO:0000256" key="3">
    <source>
        <dbReference type="ARBA" id="ARBA00022741"/>
    </source>
</evidence>
<dbReference type="PROSITE" id="PS50127">
    <property type="entry name" value="UBC_2"/>
    <property type="match status" value="1"/>
</dbReference>
<dbReference type="EMBL" id="JACBPP010000007">
    <property type="protein sequence ID" value="KAF8000365.1"/>
    <property type="molecule type" value="Genomic_DNA"/>
</dbReference>
<dbReference type="CDD" id="cd23794">
    <property type="entry name" value="UBCc_UBE2F_UBE2M"/>
    <property type="match status" value="1"/>
</dbReference>